<keyword evidence="3" id="KW-1185">Reference proteome</keyword>
<dbReference type="Pfam" id="PF17838">
    <property type="entry name" value="PH_16"/>
    <property type="match status" value="1"/>
</dbReference>
<dbReference type="AlphaFoldDB" id="A0A401QMG9"/>
<dbReference type="STRING" id="75743.A0A401QMG9"/>
<dbReference type="PANTHER" id="PTHR13944">
    <property type="entry name" value="AGAP007712-PA"/>
    <property type="match status" value="1"/>
</dbReference>
<dbReference type="PANTHER" id="PTHR13944:SF20">
    <property type="entry name" value="RHO GUANINE NUCLEOTIDE EXCHANGE FACTOR 2"/>
    <property type="match status" value="1"/>
</dbReference>
<dbReference type="GO" id="GO:0000902">
    <property type="term" value="P:cell morphogenesis"/>
    <property type="evidence" value="ECO:0007669"/>
    <property type="project" value="TreeGrafter"/>
</dbReference>
<dbReference type="OrthoDB" id="28045at2759"/>
<dbReference type="InterPro" id="IPR041020">
    <property type="entry name" value="PH_16"/>
</dbReference>
<evidence type="ECO:0000313" key="2">
    <source>
        <dbReference type="EMBL" id="GCB86627.1"/>
    </source>
</evidence>
<gene>
    <name evidence="2" type="ORF">scyTo_0027355</name>
</gene>
<comment type="caution">
    <text evidence="2">The sequence shown here is derived from an EMBL/GenBank/DDBJ whole genome shotgun (WGS) entry which is preliminary data.</text>
</comment>
<accession>A0A401QMG9</accession>
<proteinExistence type="predicted"/>
<evidence type="ECO:0000259" key="1">
    <source>
        <dbReference type="Pfam" id="PF17838"/>
    </source>
</evidence>
<dbReference type="GO" id="GO:0008017">
    <property type="term" value="F:microtubule binding"/>
    <property type="evidence" value="ECO:0007669"/>
    <property type="project" value="TreeGrafter"/>
</dbReference>
<dbReference type="Proteomes" id="UP000288216">
    <property type="component" value="Unassembled WGS sequence"/>
</dbReference>
<organism evidence="2 3">
    <name type="scientific">Scyliorhinus torazame</name>
    <name type="common">Cloudy catshark</name>
    <name type="synonym">Catulus torazame</name>
    <dbReference type="NCBI Taxonomy" id="75743"/>
    <lineage>
        <taxon>Eukaryota</taxon>
        <taxon>Metazoa</taxon>
        <taxon>Chordata</taxon>
        <taxon>Craniata</taxon>
        <taxon>Vertebrata</taxon>
        <taxon>Chondrichthyes</taxon>
        <taxon>Elasmobranchii</taxon>
        <taxon>Galeomorphii</taxon>
        <taxon>Galeoidea</taxon>
        <taxon>Carcharhiniformes</taxon>
        <taxon>Scyliorhinidae</taxon>
        <taxon>Scyliorhinus</taxon>
    </lineage>
</organism>
<protein>
    <recommendedName>
        <fullName evidence="1">ARHGEF1-like PH domain-containing protein</fullName>
    </recommendedName>
</protein>
<dbReference type="GO" id="GO:0032587">
    <property type="term" value="C:ruffle membrane"/>
    <property type="evidence" value="ECO:0007669"/>
    <property type="project" value="TreeGrafter"/>
</dbReference>
<evidence type="ECO:0000313" key="3">
    <source>
        <dbReference type="Proteomes" id="UP000288216"/>
    </source>
</evidence>
<feature type="domain" description="ARHGEF1-like PH" evidence="1">
    <location>
        <begin position="41"/>
        <end position="69"/>
    </location>
</feature>
<dbReference type="GO" id="GO:0005856">
    <property type="term" value="C:cytoskeleton"/>
    <property type="evidence" value="ECO:0007669"/>
    <property type="project" value="TreeGrafter"/>
</dbReference>
<dbReference type="GO" id="GO:0007015">
    <property type="term" value="P:actin filament organization"/>
    <property type="evidence" value="ECO:0007669"/>
    <property type="project" value="TreeGrafter"/>
</dbReference>
<sequence>MLVKELITAVDQEVHECEKRFRLQDIYNRMDTKTMAAMHGGRQFRREDLIRRKLVHDGFVLWKTATGRFKGEASKITKSN</sequence>
<dbReference type="GO" id="GO:0045666">
    <property type="term" value="P:positive regulation of neuron differentiation"/>
    <property type="evidence" value="ECO:0007669"/>
    <property type="project" value="TreeGrafter"/>
</dbReference>
<dbReference type="InterPro" id="IPR051632">
    <property type="entry name" value="Rho_GEF"/>
</dbReference>
<name>A0A401QMG9_SCYTO</name>
<reference evidence="2 3" key="1">
    <citation type="journal article" date="2018" name="Nat. Ecol. Evol.">
        <title>Shark genomes provide insights into elasmobranch evolution and the origin of vertebrates.</title>
        <authorList>
            <person name="Hara Y"/>
            <person name="Yamaguchi K"/>
            <person name="Onimaru K"/>
            <person name="Kadota M"/>
            <person name="Koyanagi M"/>
            <person name="Keeley SD"/>
            <person name="Tatsumi K"/>
            <person name="Tanaka K"/>
            <person name="Motone F"/>
            <person name="Kageyama Y"/>
            <person name="Nozu R"/>
            <person name="Adachi N"/>
            <person name="Nishimura O"/>
            <person name="Nakagawa R"/>
            <person name="Tanegashima C"/>
            <person name="Kiyatake I"/>
            <person name="Matsumoto R"/>
            <person name="Murakumo K"/>
            <person name="Nishida K"/>
            <person name="Terakita A"/>
            <person name="Kuratani S"/>
            <person name="Sato K"/>
            <person name="Hyodo S Kuraku.S."/>
        </authorList>
    </citation>
    <scope>NUCLEOTIDE SEQUENCE [LARGE SCALE GENOMIC DNA]</scope>
</reference>
<dbReference type="Gene3D" id="1.10.287.2510">
    <property type="match status" value="1"/>
</dbReference>
<dbReference type="EMBL" id="BFAA01326590">
    <property type="protein sequence ID" value="GCB86627.1"/>
    <property type="molecule type" value="Genomic_DNA"/>
</dbReference>
<dbReference type="GO" id="GO:0035023">
    <property type="term" value="P:regulation of Rho protein signal transduction"/>
    <property type="evidence" value="ECO:0007669"/>
    <property type="project" value="TreeGrafter"/>
</dbReference>